<feature type="transmembrane region" description="Helical" evidence="8">
    <location>
        <begin position="28"/>
        <end position="56"/>
    </location>
</feature>
<dbReference type="PANTHER" id="PTHR24372:SF77">
    <property type="entry name" value="G-PROTEIN COUPLED RECEPTORS FAMILY 1 PROFILE DOMAIN-CONTAINING PROTEIN"/>
    <property type="match status" value="1"/>
</dbReference>
<feature type="transmembrane region" description="Helical" evidence="8">
    <location>
        <begin position="282"/>
        <end position="302"/>
    </location>
</feature>
<dbReference type="GO" id="GO:0008528">
    <property type="term" value="F:G protein-coupled peptide receptor activity"/>
    <property type="evidence" value="ECO:0000318"/>
    <property type="project" value="GO_Central"/>
</dbReference>
<feature type="domain" description="G-protein coupled receptors family 1 profile" evidence="9">
    <location>
        <begin position="11"/>
        <end position="302"/>
    </location>
</feature>
<evidence type="ECO:0000256" key="3">
    <source>
        <dbReference type="ARBA" id="ARBA00022692"/>
    </source>
</evidence>
<keyword evidence="7" id="KW-0297">G-protein coupled receptor</keyword>
<dbReference type="Gene3D" id="1.20.1070.10">
    <property type="entry name" value="Rhodopsin 7-helix transmembrane proteins"/>
    <property type="match status" value="1"/>
</dbReference>
<dbReference type="PROSITE" id="PS50262">
    <property type="entry name" value="G_PROTEIN_RECEP_F1_2"/>
    <property type="match status" value="1"/>
</dbReference>
<keyword evidence="7" id="KW-0807">Transducer</keyword>
<dbReference type="FunFam" id="1.20.1070.10:FF:000343">
    <property type="entry name" value="Uncharacterized protein"/>
    <property type="match status" value="1"/>
</dbReference>
<keyword evidence="11" id="KW-1185">Reference proteome</keyword>
<dbReference type="SMART" id="SM01381">
    <property type="entry name" value="7TM_GPCR_Srsx"/>
    <property type="match status" value="1"/>
</dbReference>
<keyword evidence="2" id="KW-0433">Leucine-rich repeat</keyword>
<evidence type="ECO:0000256" key="7">
    <source>
        <dbReference type="RuleBase" id="RU000688"/>
    </source>
</evidence>
<dbReference type="OrthoDB" id="6022531at2759"/>
<dbReference type="EnsemblMetazoa" id="XM_030980150">
    <property type="protein sequence ID" value="XP_030836010"/>
    <property type="gene ID" value="LOC105437793"/>
</dbReference>
<dbReference type="Pfam" id="PF00001">
    <property type="entry name" value="7tm_1"/>
    <property type="match status" value="2"/>
</dbReference>
<sequence>MWMLGLSALFGNAYVIYRRMRTKSQSTVASIQSILITNLAVSDFLMGVYMIILAVMDIYIGESYFWEGRSEEWRRSNTCQIAGFISVLSSEASVFLITLISVDRFICILFPFSQRRLGVLSARVSAALIWSVAILLSSISIVFSYINTDAYSLSDVCVGLPLIRKHIGLYAAVDTYGQSQYGISEFSIVAGASVSTWQYSIALFLGVNLISFIVIAICYIAIFIRVRLSAREVGRQKSKAADEVKLAMKMSLIVGTDFCCWMPIIILGILVQADLVKASPDVYAWLVVLILPINSSLNPYLYTIVERVSSK</sequence>
<reference evidence="11" key="1">
    <citation type="submission" date="2015-02" db="EMBL/GenBank/DDBJ databases">
        <title>Genome sequencing for Strongylocentrotus purpuratus.</title>
        <authorList>
            <person name="Murali S."/>
            <person name="Liu Y."/>
            <person name="Vee V."/>
            <person name="English A."/>
            <person name="Wang M."/>
            <person name="Skinner E."/>
            <person name="Han Y."/>
            <person name="Muzny D.M."/>
            <person name="Worley K.C."/>
            <person name="Gibbs R.A."/>
        </authorList>
    </citation>
    <scope>NUCLEOTIDE SEQUENCE</scope>
</reference>
<reference evidence="10" key="2">
    <citation type="submission" date="2021-01" db="UniProtKB">
        <authorList>
            <consortium name="EnsemblMetazoa"/>
        </authorList>
    </citation>
    <scope>IDENTIFICATION</scope>
</reference>
<dbReference type="GeneID" id="105437793"/>
<organism evidence="10 11">
    <name type="scientific">Strongylocentrotus purpuratus</name>
    <name type="common">Purple sea urchin</name>
    <dbReference type="NCBI Taxonomy" id="7668"/>
    <lineage>
        <taxon>Eukaryota</taxon>
        <taxon>Metazoa</taxon>
        <taxon>Echinodermata</taxon>
        <taxon>Eleutherozoa</taxon>
        <taxon>Echinozoa</taxon>
        <taxon>Echinoidea</taxon>
        <taxon>Euechinoidea</taxon>
        <taxon>Echinacea</taxon>
        <taxon>Camarodonta</taxon>
        <taxon>Echinidea</taxon>
        <taxon>Strongylocentrotidae</taxon>
        <taxon>Strongylocentrotus</taxon>
    </lineage>
</organism>
<evidence type="ECO:0000313" key="11">
    <source>
        <dbReference type="Proteomes" id="UP000007110"/>
    </source>
</evidence>
<keyword evidence="5 8" id="KW-1133">Transmembrane helix</keyword>
<dbReference type="Proteomes" id="UP000007110">
    <property type="component" value="Unassembled WGS sequence"/>
</dbReference>
<dbReference type="SUPFAM" id="SSF81321">
    <property type="entry name" value="Family A G protein-coupled receptor-like"/>
    <property type="match status" value="1"/>
</dbReference>
<dbReference type="KEGG" id="spu:105437793"/>
<evidence type="ECO:0000259" key="9">
    <source>
        <dbReference type="PROSITE" id="PS50262"/>
    </source>
</evidence>
<proteinExistence type="inferred from homology"/>
<feature type="transmembrane region" description="Helical" evidence="8">
    <location>
        <begin position="124"/>
        <end position="146"/>
    </location>
</feature>
<name>A0A7M7NFQ9_STRPU</name>
<evidence type="ECO:0000313" key="10">
    <source>
        <dbReference type="EnsemblMetazoa" id="XP_030836010"/>
    </source>
</evidence>
<dbReference type="GO" id="GO:0007189">
    <property type="term" value="P:adenylate cyclase-activating G protein-coupled receptor signaling pathway"/>
    <property type="evidence" value="ECO:0000318"/>
    <property type="project" value="GO_Central"/>
</dbReference>
<comment type="similarity">
    <text evidence="7">Belongs to the G-protein coupled receptor 1 family.</text>
</comment>
<keyword evidence="7" id="KW-0675">Receptor</keyword>
<dbReference type="PANTHER" id="PTHR24372">
    <property type="entry name" value="GLYCOPROTEIN HORMONE RECEPTOR"/>
    <property type="match status" value="1"/>
</dbReference>
<evidence type="ECO:0000256" key="4">
    <source>
        <dbReference type="ARBA" id="ARBA00022737"/>
    </source>
</evidence>
<evidence type="ECO:0000256" key="5">
    <source>
        <dbReference type="ARBA" id="ARBA00022989"/>
    </source>
</evidence>
<dbReference type="PRINTS" id="PR00237">
    <property type="entry name" value="GPCRRHODOPSN"/>
</dbReference>
<evidence type="ECO:0000256" key="1">
    <source>
        <dbReference type="ARBA" id="ARBA00004370"/>
    </source>
</evidence>
<evidence type="ECO:0000256" key="2">
    <source>
        <dbReference type="ARBA" id="ARBA00022614"/>
    </source>
</evidence>
<feature type="transmembrane region" description="Helical" evidence="8">
    <location>
        <begin position="246"/>
        <end position="270"/>
    </location>
</feature>
<evidence type="ECO:0000256" key="6">
    <source>
        <dbReference type="ARBA" id="ARBA00023136"/>
    </source>
</evidence>
<dbReference type="OMA" id="FWEGRSE"/>
<dbReference type="InterPro" id="IPR017452">
    <property type="entry name" value="GPCR_Rhodpsn_7TM"/>
</dbReference>
<accession>A0A7M7NFQ9</accession>
<dbReference type="PROSITE" id="PS00237">
    <property type="entry name" value="G_PROTEIN_RECEP_F1_1"/>
    <property type="match status" value="1"/>
</dbReference>
<dbReference type="InterPro" id="IPR000276">
    <property type="entry name" value="GPCR_Rhodpsn"/>
</dbReference>
<keyword evidence="6 8" id="KW-0472">Membrane</keyword>
<dbReference type="GO" id="GO:0009755">
    <property type="term" value="P:hormone-mediated signaling pathway"/>
    <property type="evidence" value="ECO:0000318"/>
    <property type="project" value="GO_Central"/>
</dbReference>
<keyword evidence="4" id="KW-0677">Repeat</keyword>
<feature type="transmembrane region" description="Helical" evidence="8">
    <location>
        <begin position="201"/>
        <end position="226"/>
    </location>
</feature>
<dbReference type="InParanoid" id="A0A7M7NFQ9"/>
<dbReference type="GO" id="GO:0005886">
    <property type="term" value="C:plasma membrane"/>
    <property type="evidence" value="ECO:0000318"/>
    <property type="project" value="GO_Central"/>
</dbReference>
<evidence type="ECO:0000256" key="8">
    <source>
        <dbReference type="SAM" id="Phobius"/>
    </source>
</evidence>
<keyword evidence="3 7" id="KW-0812">Transmembrane</keyword>
<protein>
    <recommendedName>
        <fullName evidence="9">G-protein coupled receptors family 1 profile domain-containing protein</fullName>
    </recommendedName>
</protein>
<dbReference type="RefSeq" id="XP_030836010.1">
    <property type="nucleotide sequence ID" value="XM_030980150.1"/>
</dbReference>
<comment type="subcellular location">
    <subcellularLocation>
        <location evidence="1">Membrane</location>
    </subcellularLocation>
</comment>
<dbReference type="AlphaFoldDB" id="A0A7M7NFQ9"/>